<dbReference type="GO" id="GO:0009252">
    <property type="term" value="P:peptidoglycan biosynthetic process"/>
    <property type="evidence" value="ECO:0007669"/>
    <property type="project" value="UniProtKB-KW"/>
</dbReference>
<comment type="miscellaneous">
    <text evidence="14">Bacitracin is thought to be involved in the inhibition of peptidoglycan synthesis by sequestering undecaprenyl diphosphate, thereby reducing the pool of lipid carrier available.</text>
</comment>
<gene>
    <name evidence="14" type="primary">uppP</name>
    <name evidence="15" type="ORF">GGQ59_002077</name>
</gene>
<dbReference type="EMBL" id="JACHOB010000004">
    <property type="protein sequence ID" value="MBB4659540.1"/>
    <property type="molecule type" value="Genomic_DNA"/>
</dbReference>
<reference evidence="15 16" key="1">
    <citation type="submission" date="2020-08" db="EMBL/GenBank/DDBJ databases">
        <title>Genomic Encyclopedia of Type Strains, Phase IV (KMG-IV): sequencing the most valuable type-strain genomes for metagenomic binning, comparative biology and taxonomic classification.</title>
        <authorList>
            <person name="Goeker M."/>
        </authorList>
    </citation>
    <scope>NUCLEOTIDE SEQUENCE [LARGE SCALE GENOMIC DNA]</scope>
    <source>
        <strain evidence="15 16">DSM 102850</strain>
    </source>
</reference>
<keyword evidence="8 14" id="KW-1133">Transmembrane helix</keyword>
<dbReference type="GO" id="GO:0046677">
    <property type="term" value="P:response to antibiotic"/>
    <property type="evidence" value="ECO:0007669"/>
    <property type="project" value="UniProtKB-UniRule"/>
</dbReference>
<evidence type="ECO:0000256" key="5">
    <source>
        <dbReference type="ARBA" id="ARBA00022475"/>
    </source>
</evidence>
<dbReference type="GO" id="GO:0050380">
    <property type="term" value="F:undecaprenyl-diphosphatase activity"/>
    <property type="evidence" value="ECO:0007669"/>
    <property type="project" value="UniProtKB-UniRule"/>
</dbReference>
<keyword evidence="14" id="KW-0961">Cell wall biogenesis/degradation</keyword>
<keyword evidence="7 14" id="KW-0378">Hydrolase</keyword>
<feature type="transmembrane region" description="Helical" evidence="14">
    <location>
        <begin position="245"/>
        <end position="264"/>
    </location>
</feature>
<evidence type="ECO:0000256" key="10">
    <source>
        <dbReference type="ARBA" id="ARBA00023251"/>
    </source>
</evidence>
<dbReference type="Proteomes" id="UP000563524">
    <property type="component" value="Unassembled WGS sequence"/>
</dbReference>
<keyword evidence="10 14" id="KW-0046">Antibiotic resistance</keyword>
<sequence>MLLLQLVLLAIVQGLTEFIPVSSSAHLILPAQLFEGFQDQGTGIDIAAHIGSLGAVMLYFRTEVAGLFRGGADTLRGRATDDQRLLWLLIAGTVPFLIAGAIFAFSGLADAVRSPIVIAWASIGWGIVLWLTDRRPERIDHIPTRFGPATLIGAAQCLALVPGTSRSGITITAARALGYDRTQAARFSMLLSIPTIAASGLFLLFDLFGEGAGTALGPALIVAGLSFGTAYASIAVFLRMTESVSFTPFVLYRIALGVVLLAIFT</sequence>
<feature type="transmembrane region" description="Helical" evidence="14">
    <location>
        <begin position="111"/>
        <end position="131"/>
    </location>
</feature>
<keyword evidence="14" id="KW-0133">Cell shape</keyword>
<dbReference type="PANTHER" id="PTHR30622">
    <property type="entry name" value="UNDECAPRENYL-DIPHOSPHATASE"/>
    <property type="match status" value="1"/>
</dbReference>
<accession>A0A840I6A1</accession>
<comment type="subcellular location">
    <subcellularLocation>
        <location evidence="1 14">Cell membrane</location>
        <topology evidence="1 14">Multi-pass membrane protein</topology>
    </subcellularLocation>
</comment>
<feature type="transmembrane region" description="Helical" evidence="14">
    <location>
        <begin position="215"/>
        <end position="238"/>
    </location>
</feature>
<dbReference type="RefSeq" id="WP_183818243.1">
    <property type="nucleotide sequence ID" value="NZ_JACHOB010000004.1"/>
</dbReference>
<evidence type="ECO:0000256" key="6">
    <source>
        <dbReference type="ARBA" id="ARBA00022692"/>
    </source>
</evidence>
<feature type="transmembrane region" description="Helical" evidence="14">
    <location>
        <begin position="46"/>
        <end position="64"/>
    </location>
</feature>
<dbReference type="AlphaFoldDB" id="A0A840I6A1"/>
<proteinExistence type="inferred from homology"/>
<dbReference type="Pfam" id="PF02673">
    <property type="entry name" value="BacA"/>
    <property type="match status" value="1"/>
</dbReference>
<dbReference type="GO" id="GO:0008360">
    <property type="term" value="P:regulation of cell shape"/>
    <property type="evidence" value="ECO:0007669"/>
    <property type="project" value="UniProtKB-KW"/>
</dbReference>
<dbReference type="GO" id="GO:0005886">
    <property type="term" value="C:plasma membrane"/>
    <property type="evidence" value="ECO:0007669"/>
    <property type="project" value="UniProtKB-SubCell"/>
</dbReference>
<evidence type="ECO:0000256" key="4">
    <source>
        <dbReference type="ARBA" id="ARBA00021581"/>
    </source>
</evidence>
<dbReference type="EC" id="3.6.1.27" evidence="3 14"/>
<dbReference type="PANTHER" id="PTHR30622:SF4">
    <property type="entry name" value="UNDECAPRENYL-DIPHOSPHATASE"/>
    <property type="match status" value="1"/>
</dbReference>
<evidence type="ECO:0000256" key="7">
    <source>
        <dbReference type="ARBA" id="ARBA00022801"/>
    </source>
</evidence>
<evidence type="ECO:0000313" key="16">
    <source>
        <dbReference type="Proteomes" id="UP000563524"/>
    </source>
</evidence>
<evidence type="ECO:0000256" key="3">
    <source>
        <dbReference type="ARBA" id="ARBA00012374"/>
    </source>
</evidence>
<evidence type="ECO:0000313" key="15">
    <source>
        <dbReference type="EMBL" id="MBB4659540.1"/>
    </source>
</evidence>
<feature type="transmembrane region" description="Helical" evidence="14">
    <location>
        <begin position="85"/>
        <end position="105"/>
    </location>
</feature>
<dbReference type="GO" id="GO:0071555">
    <property type="term" value="P:cell wall organization"/>
    <property type="evidence" value="ECO:0007669"/>
    <property type="project" value="UniProtKB-KW"/>
</dbReference>
<evidence type="ECO:0000256" key="11">
    <source>
        <dbReference type="ARBA" id="ARBA00032707"/>
    </source>
</evidence>
<name>A0A840I6A1_9PROT</name>
<evidence type="ECO:0000256" key="2">
    <source>
        <dbReference type="ARBA" id="ARBA00010621"/>
    </source>
</evidence>
<evidence type="ECO:0000256" key="9">
    <source>
        <dbReference type="ARBA" id="ARBA00023136"/>
    </source>
</evidence>
<keyword evidence="6 14" id="KW-0812">Transmembrane</keyword>
<feature type="transmembrane region" description="Helical" evidence="14">
    <location>
        <begin position="187"/>
        <end position="209"/>
    </location>
</feature>
<comment type="similarity">
    <text evidence="2 14">Belongs to the UppP family.</text>
</comment>
<keyword evidence="5 14" id="KW-1003">Cell membrane</keyword>
<evidence type="ECO:0000256" key="14">
    <source>
        <dbReference type="HAMAP-Rule" id="MF_01006"/>
    </source>
</evidence>
<dbReference type="HAMAP" id="MF_01006">
    <property type="entry name" value="Undec_diphosphatase"/>
    <property type="match status" value="1"/>
</dbReference>
<evidence type="ECO:0000256" key="1">
    <source>
        <dbReference type="ARBA" id="ARBA00004651"/>
    </source>
</evidence>
<evidence type="ECO:0000256" key="13">
    <source>
        <dbReference type="ARBA" id="ARBA00047594"/>
    </source>
</evidence>
<comment type="catalytic activity">
    <reaction evidence="13 14">
        <text>di-trans,octa-cis-undecaprenyl diphosphate + H2O = di-trans,octa-cis-undecaprenyl phosphate + phosphate + H(+)</text>
        <dbReference type="Rhea" id="RHEA:28094"/>
        <dbReference type="ChEBI" id="CHEBI:15377"/>
        <dbReference type="ChEBI" id="CHEBI:15378"/>
        <dbReference type="ChEBI" id="CHEBI:43474"/>
        <dbReference type="ChEBI" id="CHEBI:58405"/>
        <dbReference type="ChEBI" id="CHEBI:60392"/>
        <dbReference type="EC" id="3.6.1.27"/>
    </reaction>
</comment>
<keyword evidence="16" id="KW-1185">Reference proteome</keyword>
<organism evidence="15 16">
    <name type="scientific">Parvularcula dongshanensis</name>
    <dbReference type="NCBI Taxonomy" id="1173995"/>
    <lineage>
        <taxon>Bacteria</taxon>
        <taxon>Pseudomonadati</taxon>
        <taxon>Pseudomonadota</taxon>
        <taxon>Alphaproteobacteria</taxon>
        <taxon>Parvularculales</taxon>
        <taxon>Parvularculaceae</taxon>
        <taxon>Parvularcula</taxon>
    </lineage>
</organism>
<comment type="function">
    <text evidence="14">Catalyzes the dephosphorylation of undecaprenyl diphosphate (UPP). Confers resistance to bacitracin.</text>
</comment>
<comment type="caution">
    <text evidence="15">The sequence shown here is derived from an EMBL/GenBank/DDBJ whole genome shotgun (WGS) entry which is preliminary data.</text>
</comment>
<evidence type="ECO:0000256" key="8">
    <source>
        <dbReference type="ARBA" id="ARBA00022989"/>
    </source>
</evidence>
<evidence type="ECO:0000256" key="12">
    <source>
        <dbReference type="ARBA" id="ARBA00032932"/>
    </source>
</evidence>
<dbReference type="InterPro" id="IPR003824">
    <property type="entry name" value="UppP"/>
</dbReference>
<keyword evidence="9 14" id="KW-0472">Membrane</keyword>
<keyword evidence="14" id="KW-0573">Peptidoglycan synthesis</keyword>
<protein>
    <recommendedName>
        <fullName evidence="4 14">Undecaprenyl-diphosphatase</fullName>
        <ecNumber evidence="3 14">3.6.1.27</ecNumber>
    </recommendedName>
    <alternativeName>
        <fullName evidence="12 14">Bacitracin resistance protein</fullName>
    </alternativeName>
    <alternativeName>
        <fullName evidence="11 14">Undecaprenyl pyrophosphate phosphatase</fullName>
    </alternativeName>
</protein>